<dbReference type="Proteomes" id="UP000053599">
    <property type="component" value="Unassembled WGS sequence"/>
</dbReference>
<reference evidence="1 2" key="1">
    <citation type="submission" date="2015-01" db="EMBL/GenBank/DDBJ databases">
        <title>The Genome Sequence of Exophiala sideris CBS121828.</title>
        <authorList>
            <consortium name="The Broad Institute Genomics Platform"/>
            <person name="Cuomo C."/>
            <person name="de Hoog S."/>
            <person name="Gorbushina A."/>
            <person name="Stielow B."/>
            <person name="Teixiera M."/>
            <person name="Abouelleil A."/>
            <person name="Chapman S.B."/>
            <person name="Priest M."/>
            <person name="Young S.K."/>
            <person name="Wortman J."/>
            <person name="Nusbaum C."/>
            <person name="Birren B."/>
        </authorList>
    </citation>
    <scope>NUCLEOTIDE SEQUENCE [LARGE SCALE GENOMIC DNA]</scope>
    <source>
        <strain evidence="1 2">CBS 121828</strain>
    </source>
</reference>
<gene>
    <name evidence="1" type="ORF">PV11_04533</name>
</gene>
<dbReference type="AlphaFoldDB" id="A0A0D1Z6C6"/>
<name>A0A0D1Z6C6_9EURO</name>
<organism evidence="1 2">
    <name type="scientific">Exophiala sideris</name>
    <dbReference type="NCBI Taxonomy" id="1016849"/>
    <lineage>
        <taxon>Eukaryota</taxon>
        <taxon>Fungi</taxon>
        <taxon>Dikarya</taxon>
        <taxon>Ascomycota</taxon>
        <taxon>Pezizomycotina</taxon>
        <taxon>Eurotiomycetes</taxon>
        <taxon>Chaetothyriomycetidae</taxon>
        <taxon>Chaetothyriales</taxon>
        <taxon>Herpotrichiellaceae</taxon>
        <taxon>Exophiala</taxon>
    </lineage>
</organism>
<evidence type="ECO:0000313" key="2">
    <source>
        <dbReference type="Proteomes" id="UP000053599"/>
    </source>
</evidence>
<accession>A0A0D1Z6C6</accession>
<dbReference type="EMBL" id="KN846952">
    <property type="protein sequence ID" value="KIV82418.1"/>
    <property type="molecule type" value="Genomic_DNA"/>
</dbReference>
<dbReference type="HOGENOM" id="CLU_2049727_0_0_1"/>
<evidence type="ECO:0000313" key="1">
    <source>
        <dbReference type="EMBL" id="KIV82418.1"/>
    </source>
</evidence>
<protein>
    <submittedName>
        <fullName evidence="1">Uncharacterized protein</fullName>
    </submittedName>
</protein>
<proteinExistence type="predicted"/>
<sequence>MDIEPSWRHQEQSSFCLVIPLRIKTNSWMLAMWRSRIEKARGWDNESALTRGPKSQKAVEAPSVRGVLRDYKSTARPQPLPVLEVKSRDEISIPYKSDAVFRCSPHALTQPQDPTDPTFT</sequence>